<dbReference type="Proteomes" id="UP001153954">
    <property type="component" value="Unassembled WGS sequence"/>
</dbReference>
<dbReference type="EMBL" id="CAKOGL010000014">
    <property type="protein sequence ID" value="CAH2094929.1"/>
    <property type="molecule type" value="Genomic_DNA"/>
</dbReference>
<dbReference type="Gene3D" id="3.40.1800.20">
    <property type="match status" value="1"/>
</dbReference>
<dbReference type="FunFam" id="3.30.160.60:FF:000446">
    <property type="entry name" value="Zinc finger protein"/>
    <property type="match status" value="1"/>
</dbReference>
<evidence type="ECO:0000259" key="9">
    <source>
        <dbReference type="PROSITE" id="PS50157"/>
    </source>
</evidence>
<dbReference type="GO" id="GO:0005634">
    <property type="term" value="C:nucleus"/>
    <property type="evidence" value="ECO:0007669"/>
    <property type="project" value="InterPro"/>
</dbReference>
<accession>A0AAU9UB21</accession>
<comment type="caution">
    <text evidence="11">The sequence shown here is derived from an EMBL/GenBank/DDBJ whole genome shotgun (WGS) entry which is preliminary data.</text>
</comment>
<gene>
    <name evidence="11" type="ORF">EEDITHA_LOCUS10442</name>
</gene>
<dbReference type="GO" id="GO:0000978">
    <property type="term" value="F:RNA polymerase II cis-regulatory region sequence-specific DNA binding"/>
    <property type="evidence" value="ECO:0007669"/>
    <property type="project" value="TreeGrafter"/>
</dbReference>
<dbReference type="GO" id="GO:0008270">
    <property type="term" value="F:zinc ion binding"/>
    <property type="evidence" value="ECO:0007669"/>
    <property type="project" value="UniProtKB-UniRule"/>
</dbReference>
<dbReference type="FunFam" id="3.30.160.60:FF:000072">
    <property type="entry name" value="zinc finger protein 143 isoform X1"/>
    <property type="match status" value="1"/>
</dbReference>
<dbReference type="GO" id="GO:0000981">
    <property type="term" value="F:DNA-binding transcription factor activity, RNA polymerase II-specific"/>
    <property type="evidence" value="ECO:0007669"/>
    <property type="project" value="TreeGrafter"/>
</dbReference>
<evidence type="ECO:0000256" key="4">
    <source>
        <dbReference type="ARBA" id="ARBA00022771"/>
    </source>
</evidence>
<feature type="domain" description="C2H2-type" evidence="9">
    <location>
        <begin position="371"/>
        <end position="398"/>
    </location>
</feature>
<feature type="domain" description="C2H2-type" evidence="9">
    <location>
        <begin position="672"/>
        <end position="699"/>
    </location>
</feature>
<dbReference type="AlphaFoldDB" id="A0AAU9UB21"/>
<dbReference type="InterPro" id="IPR050752">
    <property type="entry name" value="C2H2-ZF_domain"/>
</dbReference>
<proteinExistence type="inferred from homology"/>
<organism evidence="11 12">
    <name type="scientific">Euphydryas editha</name>
    <name type="common">Edith's checkerspot</name>
    <dbReference type="NCBI Taxonomy" id="104508"/>
    <lineage>
        <taxon>Eukaryota</taxon>
        <taxon>Metazoa</taxon>
        <taxon>Ecdysozoa</taxon>
        <taxon>Arthropoda</taxon>
        <taxon>Hexapoda</taxon>
        <taxon>Insecta</taxon>
        <taxon>Pterygota</taxon>
        <taxon>Neoptera</taxon>
        <taxon>Endopterygota</taxon>
        <taxon>Lepidoptera</taxon>
        <taxon>Glossata</taxon>
        <taxon>Ditrysia</taxon>
        <taxon>Papilionoidea</taxon>
        <taxon>Nymphalidae</taxon>
        <taxon>Nymphalinae</taxon>
        <taxon>Euphydryas</taxon>
    </lineage>
</organism>
<feature type="binding site" evidence="7">
    <location>
        <position position="109"/>
    </location>
    <ligand>
        <name>Zn(2+)</name>
        <dbReference type="ChEBI" id="CHEBI:29105"/>
    </ligand>
</feature>
<dbReference type="PANTHER" id="PTHR24384:SF218">
    <property type="entry name" value="ZINC FINGER PROTEIN 502"/>
    <property type="match status" value="1"/>
</dbReference>
<evidence type="ECO:0000256" key="8">
    <source>
        <dbReference type="SAM" id="MobiDB-lite"/>
    </source>
</evidence>
<feature type="binding site" evidence="7">
    <location>
        <position position="63"/>
    </location>
    <ligand>
        <name>Zn(2+)</name>
        <dbReference type="ChEBI" id="CHEBI:29105"/>
    </ligand>
</feature>
<dbReference type="InterPro" id="IPR013087">
    <property type="entry name" value="Znf_C2H2_type"/>
</dbReference>
<evidence type="ECO:0000259" key="10">
    <source>
        <dbReference type="PROSITE" id="PS51915"/>
    </source>
</evidence>
<feature type="domain" description="ZAD" evidence="10">
    <location>
        <begin position="58"/>
        <end position="133"/>
    </location>
</feature>
<keyword evidence="3" id="KW-0677">Repeat</keyword>
<keyword evidence="5 7" id="KW-0862">Zinc</keyword>
<evidence type="ECO:0000256" key="5">
    <source>
        <dbReference type="ARBA" id="ARBA00022833"/>
    </source>
</evidence>
<evidence type="ECO:0000256" key="3">
    <source>
        <dbReference type="ARBA" id="ARBA00022737"/>
    </source>
</evidence>
<feature type="domain" description="C2H2-type" evidence="9">
    <location>
        <begin position="458"/>
        <end position="485"/>
    </location>
</feature>
<keyword evidence="4 6" id="KW-0863">Zinc-finger</keyword>
<feature type="domain" description="C2H2-type" evidence="9">
    <location>
        <begin position="615"/>
        <end position="642"/>
    </location>
</feature>
<feature type="domain" description="C2H2-type" evidence="9">
    <location>
        <begin position="756"/>
        <end position="783"/>
    </location>
</feature>
<evidence type="ECO:0000256" key="6">
    <source>
        <dbReference type="PROSITE-ProRule" id="PRU00042"/>
    </source>
</evidence>
<dbReference type="SUPFAM" id="SSF57716">
    <property type="entry name" value="Glucocorticoid receptor-like (DNA-binding domain)"/>
    <property type="match status" value="1"/>
</dbReference>
<evidence type="ECO:0000256" key="1">
    <source>
        <dbReference type="ARBA" id="ARBA00006991"/>
    </source>
</evidence>
<dbReference type="GO" id="GO:0032502">
    <property type="term" value="P:developmental process"/>
    <property type="evidence" value="ECO:0007669"/>
    <property type="project" value="UniProtKB-ARBA"/>
</dbReference>
<evidence type="ECO:0000313" key="12">
    <source>
        <dbReference type="Proteomes" id="UP001153954"/>
    </source>
</evidence>
<sequence>MRDFEEVISKIRIPLDQRPRLFRLTVNAAGEQLRLLTPTWIEFKSNGLVSANVGDYSKLCRVCGKNNNTLIDLFSHEATQNNLVQKVNKYLPIVVEIHDKLPLGICQPCATAVLNWHSLVQCCERTDKLLILKLKQTSQLQNNKDPNYKPNGETSTRDENPNERLSSIYLILILKEVLNDYFKILDVNEENSDLLYVCQMCPEHPASTSIECLCDHLKTCHNGELYDKSAIETFVKENITFEEVLNNDGVSDTESEKHVTEIRNYYCPCCESVFSSPTRLICHLNKHVDVSINDGVLCCNNLYSDKKSFVLHLQEKHVNKTTESALICKTCGSTEENTEALEIHINEKHSDVEYQKKKIEPNPKCQKFIPAVCPECNKTFSNKYNMLKHMESHSGVASSKFMCNKCNKTYKNRGSLTHHQKVFHEGLLPFLCSMCGEGFPSRMARDTHARIHTGFKPFSCKYCNKSYRAQNTLNCHIQMHLNIRKWTPCCSEQDSYSELRINPNDTNDFGEIDGLASDDDQPLAIIATKKLDIFQNFYRALTNFRNHFMEEHDRNSCQYSNFSDSSVSENENAGADDLNSFDDLTHNNMRKDKMDEETRLELSQVQTKINGKLYFTCRTCGKNLSSTHTYIYHKRIHTGERPCVCHICGKQFRAPNGLQRHLIETHEKQKRYICVMCAKNFANSQNLKQHIRIHTGERPFVCPQCGKRFTQSGSLHVHLKTHSELLPHQCAECGAQFRLRSGLARHRLKHSGERPHVCSHCGKAFRQKHELTGHALTHSDSKPHACALCGAAFRQRRALRHHCRRLHATATSPTLAAALAGPYH</sequence>
<dbReference type="Pfam" id="PF07776">
    <property type="entry name" value="zf-AD"/>
    <property type="match status" value="1"/>
</dbReference>
<feature type="domain" description="C2H2-type" evidence="9">
    <location>
        <begin position="430"/>
        <end position="457"/>
    </location>
</feature>
<dbReference type="Pfam" id="PF00096">
    <property type="entry name" value="zf-C2H2"/>
    <property type="match status" value="4"/>
</dbReference>
<evidence type="ECO:0000313" key="11">
    <source>
        <dbReference type="EMBL" id="CAH2094929.1"/>
    </source>
</evidence>
<keyword evidence="2 7" id="KW-0479">Metal-binding</keyword>
<dbReference type="SUPFAM" id="SSF57667">
    <property type="entry name" value="beta-beta-alpha zinc fingers"/>
    <property type="match status" value="6"/>
</dbReference>
<keyword evidence="12" id="KW-1185">Reference proteome</keyword>
<dbReference type="PROSITE" id="PS50157">
    <property type="entry name" value="ZINC_FINGER_C2H2_2"/>
    <property type="match status" value="11"/>
</dbReference>
<evidence type="ECO:0000256" key="7">
    <source>
        <dbReference type="PROSITE-ProRule" id="PRU01263"/>
    </source>
</evidence>
<name>A0AAU9UB21_EUPED</name>
<dbReference type="PROSITE" id="PS51915">
    <property type="entry name" value="ZAD"/>
    <property type="match status" value="1"/>
</dbReference>
<dbReference type="FunFam" id="3.30.160.60:FF:000202">
    <property type="entry name" value="Zinc finger protein 574"/>
    <property type="match status" value="1"/>
</dbReference>
<protein>
    <submittedName>
        <fullName evidence="11">Uncharacterized protein</fullName>
    </submittedName>
</protein>
<dbReference type="SMART" id="SM00868">
    <property type="entry name" value="zf-AD"/>
    <property type="match status" value="2"/>
</dbReference>
<feature type="domain" description="C2H2-type" evidence="9">
    <location>
        <begin position="643"/>
        <end position="671"/>
    </location>
</feature>
<feature type="region of interest" description="Disordered" evidence="8">
    <location>
        <begin position="141"/>
        <end position="160"/>
    </location>
</feature>
<dbReference type="SMART" id="SM00355">
    <property type="entry name" value="ZnF_C2H2"/>
    <property type="match status" value="14"/>
</dbReference>
<feature type="domain" description="C2H2-type" evidence="9">
    <location>
        <begin position="784"/>
        <end position="812"/>
    </location>
</feature>
<feature type="domain" description="C2H2-type" evidence="9">
    <location>
        <begin position="728"/>
        <end position="755"/>
    </location>
</feature>
<dbReference type="PROSITE" id="PS00028">
    <property type="entry name" value="ZINC_FINGER_C2H2_1"/>
    <property type="match status" value="12"/>
</dbReference>
<dbReference type="InterPro" id="IPR012934">
    <property type="entry name" value="Znf_AD"/>
</dbReference>
<comment type="similarity">
    <text evidence="1">Belongs to the krueppel C2H2-type zinc-finger protein family.</text>
</comment>
<feature type="binding site" evidence="7">
    <location>
        <position position="60"/>
    </location>
    <ligand>
        <name>Zn(2+)</name>
        <dbReference type="ChEBI" id="CHEBI:29105"/>
    </ligand>
</feature>
<feature type="binding site" evidence="7">
    <location>
        <position position="106"/>
    </location>
    <ligand>
        <name>Zn(2+)</name>
        <dbReference type="ChEBI" id="CHEBI:29105"/>
    </ligand>
</feature>
<dbReference type="Gene3D" id="3.30.160.60">
    <property type="entry name" value="Classic Zinc Finger"/>
    <property type="match status" value="10"/>
</dbReference>
<dbReference type="Pfam" id="PF13465">
    <property type="entry name" value="zf-H2C2_2"/>
    <property type="match status" value="1"/>
</dbReference>
<reference evidence="11" key="1">
    <citation type="submission" date="2022-03" db="EMBL/GenBank/DDBJ databases">
        <authorList>
            <person name="Tunstrom K."/>
        </authorList>
    </citation>
    <scope>NUCLEOTIDE SEQUENCE</scope>
</reference>
<dbReference type="PANTHER" id="PTHR24384">
    <property type="entry name" value="FINGER PUTATIVE TRANSCRIPTION FACTOR FAMILY-RELATED"/>
    <property type="match status" value="1"/>
</dbReference>
<feature type="domain" description="C2H2-type" evidence="9">
    <location>
        <begin position="401"/>
        <end position="429"/>
    </location>
</feature>
<feature type="domain" description="C2H2-type" evidence="9">
    <location>
        <begin position="700"/>
        <end position="727"/>
    </location>
</feature>
<evidence type="ECO:0000256" key="2">
    <source>
        <dbReference type="ARBA" id="ARBA00022723"/>
    </source>
</evidence>
<dbReference type="InterPro" id="IPR036236">
    <property type="entry name" value="Znf_C2H2_sf"/>
</dbReference>